<protein>
    <recommendedName>
        <fullName evidence="4">Kelch motif family protein</fullName>
    </recommendedName>
</protein>
<organism evidence="2 3">
    <name type="scientific">Reticulomyxa filosa</name>
    <dbReference type="NCBI Taxonomy" id="46433"/>
    <lineage>
        <taxon>Eukaryota</taxon>
        <taxon>Sar</taxon>
        <taxon>Rhizaria</taxon>
        <taxon>Retaria</taxon>
        <taxon>Foraminifera</taxon>
        <taxon>Monothalamids</taxon>
        <taxon>Reticulomyxidae</taxon>
        <taxon>Reticulomyxa</taxon>
    </lineage>
</organism>
<reference evidence="2 3" key="1">
    <citation type="journal article" date="2013" name="Curr. Biol.">
        <title>The Genome of the Foraminiferan Reticulomyxa filosa.</title>
        <authorList>
            <person name="Glockner G."/>
            <person name="Hulsmann N."/>
            <person name="Schleicher M."/>
            <person name="Noegel A.A."/>
            <person name="Eichinger L."/>
            <person name="Gallinger C."/>
            <person name="Pawlowski J."/>
            <person name="Sierra R."/>
            <person name="Euteneuer U."/>
            <person name="Pillet L."/>
            <person name="Moustafa A."/>
            <person name="Platzer M."/>
            <person name="Groth M."/>
            <person name="Szafranski K."/>
            <person name="Schliwa M."/>
        </authorList>
    </citation>
    <scope>NUCLEOTIDE SEQUENCE [LARGE SCALE GENOMIC DNA]</scope>
</reference>
<keyword evidence="3" id="KW-1185">Reference proteome</keyword>
<comment type="caution">
    <text evidence="2">The sequence shown here is derived from an EMBL/GenBank/DDBJ whole genome shotgun (WGS) entry which is preliminary data.</text>
</comment>
<evidence type="ECO:0000256" key="1">
    <source>
        <dbReference type="SAM" id="MobiDB-lite"/>
    </source>
</evidence>
<name>X6NGU3_RETFI</name>
<evidence type="ECO:0000313" key="2">
    <source>
        <dbReference type="EMBL" id="ETO25211.1"/>
    </source>
</evidence>
<proteinExistence type="predicted"/>
<evidence type="ECO:0000313" key="3">
    <source>
        <dbReference type="Proteomes" id="UP000023152"/>
    </source>
</evidence>
<dbReference type="Proteomes" id="UP000023152">
    <property type="component" value="Unassembled WGS sequence"/>
</dbReference>
<dbReference type="AlphaFoldDB" id="X6NGU3"/>
<dbReference type="Gene3D" id="2.120.10.80">
    <property type="entry name" value="Kelch-type beta propeller"/>
    <property type="match status" value="2"/>
</dbReference>
<dbReference type="SUPFAM" id="SSF50965">
    <property type="entry name" value="Galactose oxidase, central domain"/>
    <property type="match status" value="1"/>
</dbReference>
<evidence type="ECO:0008006" key="4">
    <source>
        <dbReference type="Google" id="ProtNLM"/>
    </source>
</evidence>
<dbReference type="EMBL" id="ASPP01008689">
    <property type="protein sequence ID" value="ETO25211.1"/>
    <property type="molecule type" value="Genomic_DNA"/>
</dbReference>
<accession>X6NGU3</accession>
<dbReference type="InterPro" id="IPR011043">
    <property type="entry name" value="Gal_Oxase/kelch_b-propeller"/>
</dbReference>
<sequence>MANRTTAQKPSERQTEQTEQNQHLITSTFFQDLKELPTPLSESQCVLHKHELLICGGKYQRACYSYHTFKNEYKFICEYPSHVEPNGHCVVKLVYNSNKDRNQITLLSFGGCNAKRHTLMMKYVSVWDNISNKPNNCNQWVPFIDNNNLPIIIGRDHDNYTGMRAVIGGINNHLLFITYPESNISVFDLSKFQFIKHDTLPTDYYIEYHCFVSNSENGQGEEMIKTNQEKDKRNYQMLLFCKYTGLSIEYDEDYNTFQFQELPVCPGIAPFYGYAYVCINDIILFFGGWNYNNRVVSKSVHKYSIQEKKWMTFENILHCPFSSNLAILSEEDNRIHIIGGQHDLCTTVSTHMITKVRVWDPSLLVMVCLFILMKHK</sequence>
<feature type="region of interest" description="Disordered" evidence="1">
    <location>
        <begin position="1"/>
        <end position="21"/>
    </location>
</feature>
<gene>
    <name evidence="2" type="ORF">RFI_11931</name>
</gene>
<dbReference type="InterPro" id="IPR015915">
    <property type="entry name" value="Kelch-typ_b-propeller"/>
</dbReference>